<dbReference type="GeneID" id="7836704"/>
<gene>
    <name evidence="2" type="ORF">TTHERM_00328640</name>
</gene>
<reference evidence="3" key="1">
    <citation type="journal article" date="2006" name="PLoS Biol.">
        <title>Macronuclear genome sequence of the ciliate Tetrahymena thermophila, a model eukaryote.</title>
        <authorList>
            <person name="Eisen J.A."/>
            <person name="Coyne R.S."/>
            <person name="Wu M."/>
            <person name="Wu D."/>
            <person name="Thiagarajan M."/>
            <person name="Wortman J.R."/>
            <person name="Badger J.H."/>
            <person name="Ren Q."/>
            <person name="Amedeo P."/>
            <person name="Jones K.M."/>
            <person name="Tallon L.J."/>
            <person name="Delcher A.L."/>
            <person name="Salzberg S.L."/>
            <person name="Silva J.C."/>
            <person name="Haas B.J."/>
            <person name="Majoros W.H."/>
            <person name="Farzad M."/>
            <person name="Carlton J.M."/>
            <person name="Smith R.K. Jr."/>
            <person name="Garg J."/>
            <person name="Pearlman R.E."/>
            <person name="Karrer K.M."/>
            <person name="Sun L."/>
            <person name="Manning G."/>
            <person name="Elde N.C."/>
            <person name="Turkewitz A.P."/>
            <person name="Asai D.J."/>
            <person name="Wilkes D.E."/>
            <person name="Wang Y."/>
            <person name="Cai H."/>
            <person name="Collins K."/>
            <person name="Stewart B.A."/>
            <person name="Lee S.R."/>
            <person name="Wilamowska K."/>
            <person name="Weinberg Z."/>
            <person name="Ruzzo W.L."/>
            <person name="Wloga D."/>
            <person name="Gaertig J."/>
            <person name="Frankel J."/>
            <person name="Tsao C.-C."/>
            <person name="Gorovsky M.A."/>
            <person name="Keeling P.J."/>
            <person name="Waller R.F."/>
            <person name="Patron N.J."/>
            <person name="Cherry J.M."/>
            <person name="Stover N.A."/>
            <person name="Krieger C.J."/>
            <person name="del Toro C."/>
            <person name="Ryder H.F."/>
            <person name="Williamson S.C."/>
            <person name="Barbeau R.A."/>
            <person name="Hamilton E.P."/>
            <person name="Orias E."/>
        </authorList>
    </citation>
    <scope>NUCLEOTIDE SEQUENCE [LARGE SCALE GENOMIC DNA]</scope>
    <source>
        <strain evidence="3">SB210</strain>
    </source>
</reference>
<name>I7MAW6_TETTS</name>
<proteinExistence type="predicted"/>
<feature type="region of interest" description="Disordered" evidence="1">
    <location>
        <begin position="274"/>
        <end position="310"/>
    </location>
</feature>
<sequence>MEKELFCAYHVGQNITNFCEDSQCLMPLCPKCLPIHTSEHKQNKTYGSFQPIDDMIQRATSISKSKIDSYKQILAKNERSSQNGSELQTYLIRQLKEAKEKVVFEIETFFNSLESKCQKLCTELTYKKSNNLKSETFDVEKKIRQYQEFLDGIQKKEKCLMSLIRIFKANKEDQLANNFELGHLNSSSEIPQNDLKKIQIKVDLEKLSEITDSLSGYVKLVYNQQQKVAKKQVKFDENSLSNKSVNSSQDISPIVFESPNSKIKTDKAKAIKRNTNNVYDKDQELEDEDTTSNNSQNNLQEKQQQQNKQKGFYKEADDIYLINDPDIIRLKQKQEERRIKNELREIGMKKITSNSNIPQSSKVRRPPNSIEDKLEEFNEPSNNFITFERPSKDQLKQFAKPEELEFLEKVQQKSIQLQQEFEKQQNEIFQSAINYQIPVPQRNVYQPRQFPEQKQLQFNSQQDLQQLPPVFKSHSASQSQSEVDISSPSGKQNLQNKYTTQQQVLQRSPLADRFDQNSFNRNPSEFINNQYENNFNRVQSPYSLKSQNMNSPNSKLVQNPINYDIQSNGYQAQQQWNNKKIFYN</sequence>
<dbReference type="InParanoid" id="I7MAW6"/>
<dbReference type="EMBL" id="GG662299">
    <property type="protein sequence ID" value="EAS06283.2"/>
    <property type="molecule type" value="Genomic_DNA"/>
</dbReference>
<dbReference type="RefSeq" id="XP_001026528.2">
    <property type="nucleotide sequence ID" value="XM_001026528.2"/>
</dbReference>
<keyword evidence="3" id="KW-1185">Reference proteome</keyword>
<evidence type="ECO:0000313" key="3">
    <source>
        <dbReference type="Proteomes" id="UP000009168"/>
    </source>
</evidence>
<protein>
    <submittedName>
        <fullName evidence="2">Uncharacterized protein</fullName>
    </submittedName>
</protein>
<dbReference type="KEGG" id="tet:TTHERM_00328640"/>
<dbReference type="OrthoDB" id="292517at2759"/>
<feature type="region of interest" description="Disordered" evidence="1">
    <location>
        <begin position="471"/>
        <end position="522"/>
    </location>
</feature>
<evidence type="ECO:0000313" key="2">
    <source>
        <dbReference type="EMBL" id="EAS06283.2"/>
    </source>
</evidence>
<accession>I7MAW6</accession>
<dbReference type="AlphaFoldDB" id="I7MAW6"/>
<dbReference type="eggNOG" id="ENOG502T1XR">
    <property type="taxonomic scope" value="Eukaryota"/>
</dbReference>
<organism evidence="2 3">
    <name type="scientific">Tetrahymena thermophila (strain SB210)</name>
    <dbReference type="NCBI Taxonomy" id="312017"/>
    <lineage>
        <taxon>Eukaryota</taxon>
        <taxon>Sar</taxon>
        <taxon>Alveolata</taxon>
        <taxon>Ciliophora</taxon>
        <taxon>Intramacronucleata</taxon>
        <taxon>Oligohymenophorea</taxon>
        <taxon>Hymenostomatida</taxon>
        <taxon>Tetrahymenina</taxon>
        <taxon>Tetrahymenidae</taxon>
        <taxon>Tetrahymena</taxon>
    </lineage>
</organism>
<feature type="compositionally biased region" description="Low complexity" evidence="1">
    <location>
        <begin position="293"/>
        <end position="310"/>
    </location>
</feature>
<dbReference type="Proteomes" id="UP000009168">
    <property type="component" value="Unassembled WGS sequence"/>
</dbReference>
<evidence type="ECO:0000256" key="1">
    <source>
        <dbReference type="SAM" id="MobiDB-lite"/>
    </source>
</evidence>
<feature type="compositionally biased region" description="Polar residues" evidence="1">
    <location>
        <begin position="474"/>
        <end position="506"/>
    </location>
</feature>